<dbReference type="EMBL" id="QCYY01000268">
    <property type="protein sequence ID" value="ROT85478.1"/>
    <property type="molecule type" value="Genomic_DNA"/>
</dbReference>
<proteinExistence type="predicted"/>
<reference evidence="2 3" key="1">
    <citation type="submission" date="2018-04" db="EMBL/GenBank/DDBJ databases">
        <authorList>
            <person name="Zhang X."/>
            <person name="Yuan J."/>
            <person name="Li F."/>
            <person name="Xiang J."/>
        </authorList>
    </citation>
    <scope>NUCLEOTIDE SEQUENCE [LARGE SCALE GENOMIC DNA]</scope>
    <source>
        <tissue evidence="2">Muscle</tissue>
    </source>
</reference>
<feature type="domain" description="C-type lectin" evidence="1">
    <location>
        <begin position="103"/>
        <end position="229"/>
    </location>
</feature>
<evidence type="ECO:0000259" key="1">
    <source>
        <dbReference type="PROSITE" id="PS50041"/>
    </source>
</evidence>
<evidence type="ECO:0000313" key="3">
    <source>
        <dbReference type="Proteomes" id="UP000283509"/>
    </source>
</evidence>
<dbReference type="OrthoDB" id="6337382at2759"/>
<comment type="caution">
    <text evidence="2">The sequence shown here is derived from an EMBL/GenBank/DDBJ whole genome shotgun (WGS) entry which is preliminary data.</text>
</comment>
<gene>
    <name evidence="2" type="ORF">C7M84_013484</name>
</gene>
<reference evidence="2 3" key="2">
    <citation type="submission" date="2019-01" db="EMBL/GenBank/DDBJ databases">
        <title>The decoding of complex shrimp genome reveals the adaptation for benthos swimmer, frequently molting mechanism and breeding impact on genome.</title>
        <authorList>
            <person name="Sun Y."/>
            <person name="Gao Y."/>
            <person name="Yu Y."/>
        </authorList>
    </citation>
    <scope>NUCLEOTIDE SEQUENCE [LARGE SCALE GENOMIC DNA]</scope>
    <source>
        <tissue evidence="2">Muscle</tissue>
    </source>
</reference>
<evidence type="ECO:0000313" key="2">
    <source>
        <dbReference type="EMBL" id="ROT85478.1"/>
    </source>
</evidence>
<protein>
    <submittedName>
        <fullName evidence="2">C-type lectin 1</fullName>
    </submittedName>
</protein>
<name>A0A3R7PX65_PENVA</name>
<dbReference type="InterPro" id="IPR001304">
    <property type="entry name" value="C-type_lectin-like"/>
</dbReference>
<dbReference type="GO" id="GO:0030246">
    <property type="term" value="F:carbohydrate binding"/>
    <property type="evidence" value="ECO:0007669"/>
    <property type="project" value="UniProtKB-KW"/>
</dbReference>
<dbReference type="SUPFAM" id="SSF56436">
    <property type="entry name" value="C-type lectin-like"/>
    <property type="match status" value="1"/>
</dbReference>
<dbReference type="Pfam" id="PF00059">
    <property type="entry name" value="Lectin_C"/>
    <property type="match status" value="1"/>
</dbReference>
<organism evidence="2 3">
    <name type="scientific">Penaeus vannamei</name>
    <name type="common">Whiteleg shrimp</name>
    <name type="synonym">Litopenaeus vannamei</name>
    <dbReference type="NCBI Taxonomy" id="6689"/>
    <lineage>
        <taxon>Eukaryota</taxon>
        <taxon>Metazoa</taxon>
        <taxon>Ecdysozoa</taxon>
        <taxon>Arthropoda</taxon>
        <taxon>Crustacea</taxon>
        <taxon>Multicrustacea</taxon>
        <taxon>Malacostraca</taxon>
        <taxon>Eumalacostraca</taxon>
        <taxon>Eucarida</taxon>
        <taxon>Decapoda</taxon>
        <taxon>Dendrobranchiata</taxon>
        <taxon>Penaeoidea</taxon>
        <taxon>Penaeidae</taxon>
        <taxon>Penaeus</taxon>
    </lineage>
</organism>
<keyword evidence="2" id="KW-0430">Lectin</keyword>
<dbReference type="InterPro" id="IPR016186">
    <property type="entry name" value="C-type_lectin-like/link_sf"/>
</dbReference>
<sequence>MLADACGGSVCGRGRGRGVALEEGGVGSLYDQHFPPLHPNCTQSLTDLLLLRQEVQLKELKQAEEESTGVLREMVDILTDIRGSLTWLQTSTETPCPGNFIRFGGTCLYLAKDTFVTWQVARVFCQDLGGDLAVFRDANAFAEAIGYAKASGLSNPAHVWVGGSDVSLEGEWKWLNGEDMPRGTPFWGDYNYAREPRGELRENCANLFSNDGFLIHDVSCDSKYNPLCQIKNT</sequence>
<dbReference type="SMART" id="SM00034">
    <property type="entry name" value="CLECT"/>
    <property type="match status" value="1"/>
</dbReference>
<dbReference type="Gene3D" id="3.10.100.10">
    <property type="entry name" value="Mannose-Binding Protein A, subunit A"/>
    <property type="match status" value="1"/>
</dbReference>
<dbReference type="InterPro" id="IPR016187">
    <property type="entry name" value="CTDL_fold"/>
</dbReference>
<dbReference type="InterPro" id="IPR050111">
    <property type="entry name" value="C-type_lectin/snaclec_domain"/>
</dbReference>
<dbReference type="Proteomes" id="UP000283509">
    <property type="component" value="Unassembled WGS sequence"/>
</dbReference>
<keyword evidence="3" id="KW-1185">Reference proteome</keyword>
<accession>A0A3R7PX65</accession>
<dbReference type="CDD" id="cd00037">
    <property type="entry name" value="CLECT"/>
    <property type="match status" value="1"/>
</dbReference>
<dbReference type="PANTHER" id="PTHR22803">
    <property type="entry name" value="MANNOSE, PHOSPHOLIPASE, LECTIN RECEPTOR RELATED"/>
    <property type="match status" value="1"/>
</dbReference>
<dbReference type="PROSITE" id="PS50041">
    <property type="entry name" value="C_TYPE_LECTIN_2"/>
    <property type="match status" value="1"/>
</dbReference>
<dbReference type="AlphaFoldDB" id="A0A3R7PX65"/>